<protein>
    <recommendedName>
        <fullName evidence="3">Lipocalin-like domain-containing protein</fullName>
    </recommendedName>
</protein>
<name>A0ABS9UPD6_9BACT</name>
<dbReference type="PROSITE" id="PS51257">
    <property type="entry name" value="PROKAR_LIPOPROTEIN"/>
    <property type="match status" value="1"/>
</dbReference>
<keyword evidence="2" id="KW-1185">Reference proteome</keyword>
<dbReference type="RefSeq" id="WP_241274912.1">
    <property type="nucleotide sequence ID" value="NZ_JAKZGS010000007.1"/>
</dbReference>
<accession>A0ABS9UPD6</accession>
<proteinExistence type="predicted"/>
<evidence type="ECO:0000313" key="2">
    <source>
        <dbReference type="Proteomes" id="UP001165488"/>
    </source>
</evidence>
<gene>
    <name evidence="1" type="ORF">MM236_10380</name>
</gene>
<evidence type="ECO:0008006" key="3">
    <source>
        <dbReference type="Google" id="ProtNLM"/>
    </source>
</evidence>
<comment type="caution">
    <text evidence="1">The sequence shown here is derived from an EMBL/GenBank/DDBJ whole genome shotgun (WGS) entry which is preliminary data.</text>
</comment>
<dbReference type="Proteomes" id="UP001165488">
    <property type="component" value="Unassembled WGS sequence"/>
</dbReference>
<dbReference type="EMBL" id="JAKZGS010000007">
    <property type="protein sequence ID" value="MCH7398398.1"/>
    <property type="molecule type" value="Genomic_DNA"/>
</dbReference>
<reference evidence="1" key="1">
    <citation type="submission" date="2022-03" db="EMBL/GenBank/DDBJ databases">
        <title>De novo assembled genomes of Belliella spp. (Cyclobacteriaceae) strains.</title>
        <authorList>
            <person name="Szabo A."/>
            <person name="Korponai K."/>
            <person name="Felfoldi T."/>
        </authorList>
    </citation>
    <scope>NUCLEOTIDE SEQUENCE</scope>
    <source>
        <strain evidence="1">DSM 107340</strain>
    </source>
</reference>
<sequence length="156" mass="17875">MRNILILCAFLILIACQEGQSPYSELRCRVDPLIGSESDITGTWKVVKGEVIPSTNQEGRAEDYSCDNIMFHFDMNGGLTIISDLEDYIGIHSGEYDFEVIEQSQDEERKDLYLLRIDNNRYLITMTDSEMKFVVNPISSLILPLNKIVTYLIRVE</sequence>
<organism evidence="1 2">
    <name type="scientific">Belliella calami</name>
    <dbReference type="NCBI Taxonomy" id="2923436"/>
    <lineage>
        <taxon>Bacteria</taxon>
        <taxon>Pseudomonadati</taxon>
        <taxon>Bacteroidota</taxon>
        <taxon>Cytophagia</taxon>
        <taxon>Cytophagales</taxon>
        <taxon>Cyclobacteriaceae</taxon>
        <taxon>Belliella</taxon>
    </lineage>
</organism>
<evidence type="ECO:0000313" key="1">
    <source>
        <dbReference type="EMBL" id="MCH7398398.1"/>
    </source>
</evidence>